<evidence type="ECO:0000256" key="2">
    <source>
        <dbReference type="ARBA" id="ARBA00022722"/>
    </source>
</evidence>
<dbReference type="EC" id="3.1.-.-" evidence="8"/>
<dbReference type="Pfam" id="PF08340">
    <property type="entry name" value="YicC-like_C"/>
    <property type="match status" value="1"/>
</dbReference>
<keyword evidence="9" id="KW-1185">Reference proteome</keyword>
<dbReference type="GO" id="GO:0016787">
    <property type="term" value="F:hydrolase activity"/>
    <property type="evidence" value="ECO:0007669"/>
    <property type="project" value="UniProtKB-KW"/>
</dbReference>
<dbReference type="Proteomes" id="UP001589767">
    <property type="component" value="Unassembled WGS sequence"/>
</dbReference>
<feature type="domain" description="Endoribonuclease YicC-like C-terminal" evidence="7">
    <location>
        <begin position="169"/>
        <end position="286"/>
    </location>
</feature>
<dbReference type="Pfam" id="PF03755">
    <property type="entry name" value="YicC-like_N"/>
    <property type="match status" value="1"/>
</dbReference>
<evidence type="ECO:0000256" key="4">
    <source>
        <dbReference type="ARBA" id="ARBA00022801"/>
    </source>
</evidence>
<evidence type="ECO:0000256" key="3">
    <source>
        <dbReference type="ARBA" id="ARBA00022759"/>
    </source>
</evidence>
<dbReference type="EMBL" id="JBHLWB010000008">
    <property type="protein sequence ID" value="MFC0309563.1"/>
    <property type="molecule type" value="Genomic_DNA"/>
</dbReference>
<proteinExistence type="inferred from homology"/>
<keyword evidence="4 8" id="KW-0378">Hydrolase</keyword>
<keyword evidence="2" id="KW-0540">Nuclease</keyword>
<dbReference type="RefSeq" id="WP_382371198.1">
    <property type="nucleotide sequence ID" value="NZ_JBHLWB010000008.1"/>
</dbReference>
<feature type="domain" description="Endoribonuclease YicC-like N-terminal" evidence="6">
    <location>
        <begin position="2"/>
        <end position="152"/>
    </location>
</feature>
<evidence type="ECO:0000256" key="1">
    <source>
        <dbReference type="ARBA" id="ARBA00001968"/>
    </source>
</evidence>
<evidence type="ECO:0000259" key="6">
    <source>
        <dbReference type="Pfam" id="PF03755"/>
    </source>
</evidence>
<reference evidence="8 9" key="1">
    <citation type="submission" date="2024-09" db="EMBL/GenBank/DDBJ databases">
        <authorList>
            <person name="Sun Q."/>
            <person name="Mori K."/>
        </authorList>
    </citation>
    <scope>NUCLEOTIDE SEQUENCE [LARGE SCALE GENOMIC DNA]</scope>
    <source>
        <strain evidence="8 9">CCM 7539</strain>
    </source>
</reference>
<sequence>MIYSMTAFARQEIQAEWGSAVWEIRSVNQRYLETFFRLPEQFRGLENNLREMLRQRLSRGKIECNLRVELSHNNTGLTLNQTLATQVIDSLRWIKTQLNEGEINPIEVLRYPGVVDDLSVDLDEINQEILQGFTTLLTDFIAMRAREGEKLSEAISSRLDGIQNEVSFVRQKMPEVLQWQRERLLQRFEEVQLQFDPTRLEQEMILLAQRVDVAEELDRLEMHIKETKEILRKGGVVGRRLDFMMQELNRESNTLASKSINTEITNSAVTLKVLIEQMREQVQNIE</sequence>
<name>A0ABV6H1S0_9PAST</name>
<evidence type="ECO:0000313" key="9">
    <source>
        <dbReference type="Proteomes" id="UP001589767"/>
    </source>
</evidence>
<comment type="similarity">
    <text evidence="5">Belongs to the YicC/YloC family.</text>
</comment>
<evidence type="ECO:0000256" key="5">
    <source>
        <dbReference type="ARBA" id="ARBA00035648"/>
    </source>
</evidence>
<keyword evidence="3" id="KW-0255">Endonuclease</keyword>
<organism evidence="8 9">
    <name type="scientific">Gallibacterium trehalosifermentans</name>
    <dbReference type="NCBI Taxonomy" id="516935"/>
    <lineage>
        <taxon>Bacteria</taxon>
        <taxon>Pseudomonadati</taxon>
        <taxon>Pseudomonadota</taxon>
        <taxon>Gammaproteobacteria</taxon>
        <taxon>Pasteurellales</taxon>
        <taxon>Pasteurellaceae</taxon>
        <taxon>Gallibacterium</taxon>
    </lineage>
</organism>
<comment type="caution">
    <text evidence="8">The sequence shown here is derived from an EMBL/GenBank/DDBJ whole genome shotgun (WGS) entry which is preliminary data.</text>
</comment>
<comment type="cofactor">
    <cofactor evidence="1">
        <name>a divalent metal cation</name>
        <dbReference type="ChEBI" id="CHEBI:60240"/>
    </cofactor>
</comment>
<accession>A0ABV6H1S0</accession>
<dbReference type="InterPro" id="IPR013527">
    <property type="entry name" value="YicC-like_N"/>
</dbReference>
<dbReference type="InterPro" id="IPR013551">
    <property type="entry name" value="YicC-like_C"/>
</dbReference>
<gene>
    <name evidence="8" type="ORF">ACFFHK_07585</name>
</gene>
<dbReference type="NCBIfam" id="TIGR00255">
    <property type="entry name" value="YicC/YloC family endoribonuclease"/>
    <property type="match status" value="1"/>
</dbReference>
<dbReference type="PANTHER" id="PTHR30636">
    <property type="entry name" value="UPF0701 PROTEIN YICC"/>
    <property type="match status" value="1"/>
</dbReference>
<protein>
    <submittedName>
        <fullName evidence="8">YicC/YloC family endoribonuclease</fullName>
        <ecNumber evidence="8">3.1.-.-</ecNumber>
    </submittedName>
</protein>
<evidence type="ECO:0000313" key="8">
    <source>
        <dbReference type="EMBL" id="MFC0309563.1"/>
    </source>
</evidence>
<evidence type="ECO:0000259" key="7">
    <source>
        <dbReference type="Pfam" id="PF08340"/>
    </source>
</evidence>
<dbReference type="InterPro" id="IPR005229">
    <property type="entry name" value="YicC/YloC-like"/>
</dbReference>
<dbReference type="PANTHER" id="PTHR30636:SF3">
    <property type="entry name" value="UPF0701 PROTEIN YICC"/>
    <property type="match status" value="1"/>
</dbReference>